<evidence type="ECO:0000313" key="7">
    <source>
        <dbReference type="EMBL" id="ELQ34165.1"/>
    </source>
</evidence>
<organism evidence="7">
    <name type="scientific">Pyricularia oryzae (strain Y34)</name>
    <name type="common">Rice blast fungus</name>
    <name type="synonym">Magnaporthe oryzae</name>
    <dbReference type="NCBI Taxonomy" id="1143189"/>
    <lineage>
        <taxon>Eukaryota</taxon>
        <taxon>Fungi</taxon>
        <taxon>Dikarya</taxon>
        <taxon>Ascomycota</taxon>
        <taxon>Pezizomycotina</taxon>
        <taxon>Sordariomycetes</taxon>
        <taxon>Sordariomycetidae</taxon>
        <taxon>Magnaporthales</taxon>
        <taxon>Pyriculariaceae</taxon>
        <taxon>Pyricularia</taxon>
    </lineage>
</organism>
<reference evidence="7" key="1">
    <citation type="journal article" date="2012" name="PLoS Genet.">
        <title>Comparative analysis of the genomes of two field isolates of the rice blast fungus Magnaporthe oryzae.</title>
        <authorList>
            <person name="Xue M."/>
            <person name="Yang J."/>
            <person name="Li Z."/>
            <person name="Hu S."/>
            <person name="Yao N."/>
            <person name="Dean R.A."/>
            <person name="Zhao W."/>
            <person name="Shen M."/>
            <person name="Zhang H."/>
            <person name="Li C."/>
            <person name="Liu L."/>
            <person name="Cao L."/>
            <person name="Xu X."/>
            <person name="Xing Y."/>
            <person name="Hsiang T."/>
            <person name="Zhang Z."/>
            <person name="Xu J.R."/>
            <person name="Peng Y.L."/>
        </authorList>
    </citation>
    <scope>NUCLEOTIDE SEQUENCE</scope>
    <source>
        <strain evidence="7">Y34</strain>
    </source>
</reference>
<evidence type="ECO:0000256" key="4">
    <source>
        <dbReference type="ARBA" id="ARBA00023157"/>
    </source>
</evidence>
<name>A0AA97NQ13_PYRO3</name>
<gene>
    <name evidence="7" type="ORF">OOU_Y34scaffold00791g1</name>
</gene>
<dbReference type="AlphaFoldDB" id="A0AA97NQ13"/>
<keyword evidence="2 6" id="KW-0732">Signal</keyword>
<protein>
    <submittedName>
        <fullName evidence="7">Uncharacterized protein</fullName>
    </submittedName>
</protein>
<dbReference type="Pfam" id="PF01375">
    <property type="entry name" value="Enterotoxin_a"/>
    <property type="match status" value="1"/>
</dbReference>
<dbReference type="GO" id="GO:0090729">
    <property type="term" value="F:toxin activity"/>
    <property type="evidence" value="ECO:0007669"/>
    <property type="project" value="UniProtKB-KW"/>
</dbReference>
<dbReference type="EMBL" id="JH793744">
    <property type="protein sequence ID" value="ELQ34165.1"/>
    <property type="molecule type" value="Genomic_DNA"/>
</dbReference>
<accession>A0AA97NQ13</accession>
<evidence type="ECO:0000256" key="1">
    <source>
        <dbReference type="ARBA" id="ARBA00022656"/>
    </source>
</evidence>
<feature type="chain" id="PRO_5041634597" evidence="6">
    <location>
        <begin position="23"/>
        <end position="239"/>
    </location>
</feature>
<keyword evidence="4" id="KW-1015">Disulfide bond</keyword>
<proteinExistence type="predicted"/>
<dbReference type="SUPFAM" id="SSF56399">
    <property type="entry name" value="ADP-ribosylation"/>
    <property type="match status" value="1"/>
</dbReference>
<dbReference type="Proteomes" id="UP000011086">
    <property type="component" value="Unassembled WGS sequence"/>
</dbReference>
<keyword evidence="3" id="KW-0843">Virulence</keyword>
<feature type="compositionally biased region" description="Polar residues" evidence="5">
    <location>
        <begin position="228"/>
        <end position="239"/>
    </location>
</feature>
<evidence type="ECO:0000256" key="2">
    <source>
        <dbReference type="ARBA" id="ARBA00022729"/>
    </source>
</evidence>
<evidence type="ECO:0000256" key="3">
    <source>
        <dbReference type="ARBA" id="ARBA00023026"/>
    </source>
</evidence>
<feature type="signal peptide" evidence="6">
    <location>
        <begin position="1"/>
        <end position="22"/>
    </location>
</feature>
<dbReference type="InterPro" id="IPR001144">
    <property type="entry name" value="Enterotoxin_A"/>
</dbReference>
<sequence length="239" mass="26993">MLPLTLISLSTLFSSLFASATAQIPNVVYKADFRSPLDIKYLTPFYEGYSANTFKLVSRYNDPATRELVRNSMRYRPYDPVQKRLSRSKSMSTSISTSSNTKFPMDFAEKINHRRRIHIYYIDTSGTDIVDVAAEYKKLGEDYPFPDEAEFLVLSKVPWRKIVGWIEFEPVGMESTLDVLGTGPSRTRTTSKSTFYANEAYRGTVKVDKNGNVMERGGLNGGGMQGSHVGTSNNRWAYP</sequence>
<evidence type="ECO:0000256" key="5">
    <source>
        <dbReference type="SAM" id="MobiDB-lite"/>
    </source>
</evidence>
<feature type="region of interest" description="Disordered" evidence="5">
    <location>
        <begin position="218"/>
        <end position="239"/>
    </location>
</feature>
<evidence type="ECO:0000256" key="6">
    <source>
        <dbReference type="SAM" id="SignalP"/>
    </source>
</evidence>
<keyword evidence="1" id="KW-0800">Toxin</keyword>
<dbReference type="Gene3D" id="3.90.210.10">
    <property type="entry name" value="Heat-Labile Enterotoxin, subunit A"/>
    <property type="match status" value="1"/>
</dbReference>